<dbReference type="InterPro" id="IPR014710">
    <property type="entry name" value="RmlC-like_jellyroll"/>
</dbReference>
<evidence type="ECO:0000313" key="5">
    <source>
        <dbReference type="Proteomes" id="UP000309215"/>
    </source>
</evidence>
<reference evidence="4 5" key="1">
    <citation type="submission" date="2019-04" db="EMBL/GenBank/DDBJ databases">
        <authorList>
            <person name="Li Y."/>
            <person name="Wang J."/>
        </authorList>
    </citation>
    <scope>NUCLEOTIDE SEQUENCE [LARGE SCALE GENOMIC DNA]</scope>
    <source>
        <strain evidence="4 5">DSM 14668</strain>
    </source>
</reference>
<proteinExistence type="predicted"/>
<keyword evidence="1" id="KW-0479">Metal-binding</keyword>
<feature type="compositionally biased region" description="Basic and acidic residues" evidence="2">
    <location>
        <begin position="1"/>
        <end position="23"/>
    </location>
</feature>
<name>A0A4U1JAB1_9BACT</name>
<dbReference type="AlphaFoldDB" id="A0A4U1JAB1"/>
<dbReference type="SUPFAM" id="SSF51182">
    <property type="entry name" value="RmlC-like cupins"/>
    <property type="match status" value="1"/>
</dbReference>
<feature type="region of interest" description="Disordered" evidence="2">
    <location>
        <begin position="1"/>
        <end position="28"/>
    </location>
</feature>
<evidence type="ECO:0000256" key="2">
    <source>
        <dbReference type="SAM" id="MobiDB-lite"/>
    </source>
</evidence>
<sequence>MTDEPTKKPSLIRARERGPEHSMSHPFNPHSLVHGHLLGMATGLERIGVNLIRVPPGKESFIYHRHYGEEEFLYILNGRGIAEIGDESFEVGPGDFMGFPVPSVAHHLKNPFEEDLVYLSCGEKKPTEIAEFPRLGKTMVRAGEQVSLFATSAAEAFPGLEKLK</sequence>
<dbReference type="Gene3D" id="2.60.120.10">
    <property type="entry name" value="Jelly Rolls"/>
    <property type="match status" value="1"/>
</dbReference>
<accession>A0A4U1JAB1</accession>
<dbReference type="Proteomes" id="UP000309215">
    <property type="component" value="Unassembled WGS sequence"/>
</dbReference>
<organism evidence="4 5">
    <name type="scientific">Polyangium fumosum</name>
    <dbReference type="NCBI Taxonomy" id="889272"/>
    <lineage>
        <taxon>Bacteria</taxon>
        <taxon>Pseudomonadati</taxon>
        <taxon>Myxococcota</taxon>
        <taxon>Polyangia</taxon>
        <taxon>Polyangiales</taxon>
        <taxon>Polyangiaceae</taxon>
        <taxon>Polyangium</taxon>
    </lineage>
</organism>
<keyword evidence="5" id="KW-1185">Reference proteome</keyword>
<dbReference type="OrthoDB" id="116921at2"/>
<feature type="domain" description="Cupin type-2" evidence="3">
    <location>
        <begin position="51"/>
        <end position="120"/>
    </location>
</feature>
<dbReference type="PANTHER" id="PTHR35848">
    <property type="entry name" value="OXALATE-BINDING PROTEIN"/>
    <property type="match status" value="1"/>
</dbReference>
<dbReference type="EMBL" id="SSMQ01000022">
    <property type="protein sequence ID" value="TKD05194.1"/>
    <property type="molecule type" value="Genomic_DNA"/>
</dbReference>
<dbReference type="GO" id="GO:0046872">
    <property type="term" value="F:metal ion binding"/>
    <property type="evidence" value="ECO:0007669"/>
    <property type="project" value="UniProtKB-KW"/>
</dbReference>
<evidence type="ECO:0000313" key="4">
    <source>
        <dbReference type="EMBL" id="TKD05194.1"/>
    </source>
</evidence>
<dbReference type="CDD" id="cd02224">
    <property type="entry name" value="cupin_SPO2919-like"/>
    <property type="match status" value="1"/>
</dbReference>
<comment type="caution">
    <text evidence="4">The sequence shown here is derived from an EMBL/GenBank/DDBJ whole genome shotgun (WGS) entry which is preliminary data.</text>
</comment>
<dbReference type="InterPro" id="IPR013096">
    <property type="entry name" value="Cupin_2"/>
</dbReference>
<gene>
    <name evidence="4" type="ORF">E8A74_21900</name>
</gene>
<evidence type="ECO:0000259" key="3">
    <source>
        <dbReference type="Pfam" id="PF07883"/>
    </source>
</evidence>
<dbReference type="PANTHER" id="PTHR35848:SF6">
    <property type="entry name" value="CUPIN TYPE-2 DOMAIN-CONTAINING PROTEIN"/>
    <property type="match status" value="1"/>
</dbReference>
<protein>
    <submittedName>
        <fullName evidence="4">Cupin domain-containing protein</fullName>
    </submittedName>
</protein>
<dbReference type="InterPro" id="IPR051610">
    <property type="entry name" value="GPI/OXD"/>
</dbReference>
<dbReference type="RefSeq" id="WP_136931001.1">
    <property type="nucleotide sequence ID" value="NZ_SSMQ01000022.1"/>
</dbReference>
<dbReference type="InterPro" id="IPR011051">
    <property type="entry name" value="RmlC_Cupin_sf"/>
</dbReference>
<dbReference type="Pfam" id="PF07883">
    <property type="entry name" value="Cupin_2"/>
    <property type="match status" value="1"/>
</dbReference>
<evidence type="ECO:0000256" key="1">
    <source>
        <dbReference type="ARBA" id="ARBA00022723"/>
    </source>
</evidence>